<feature type="region of interest" description="Disordered" evidence="1">
    <location>
        <begin position="118"/>
        <end position="145"/>
    </location>
</feature>
<organism evidence="2 3">
    <name type="scientific">Endocarpon pusillum</name>
    <dbReference type="NCBI Taxonomy" id="364733"/>
    <lineage>
        <taxon>Eukaryota</taxon>
        <taxon>Fungi</taxon>
        <taxon>Dikarya</taxon>
        <taxon>Ascomycota</taxon>
        <taxon>Pezizomycotina</taxon>
        <taxon>Eurotiomycetes</taxon>
        <taxon>Chaetothyriomycetidae</taxon>
        <taxon>Verrucariales</taxon>
        <taxon>Verrucariaceae</taxon>
        <taxon>Endocarpon</taxon>
    </lineage>
</organism>
<evidence type="ECO:0000313" key="3">
    <source>
        <dbReference type="Proteomes" id="UP000606974"/>
    </source>
</evidence>
<comment type="caution">
    <text evidence="2">The sequence shown here is derived from an EMBL/GenBank/DDBJ whole genome shotgun (WGS) entry which is preliminary data.</text>
</comment>
<reference evidence="2" key="1">
    <citation type="submission" date="2020-02" db="EMBL/GenBank/DDBJ databases">
        <authorList>
            <person name="Palmer J.M."/>
        </authorList>
    </citation>
    <scope>NUCLEOTIDE SEQUENCE</scope>
    <source>
        <strain evidence="2">EPUS1.4</strain>
        <tissue evidence="2">Thallus</tissue>
    </source>
</reference>
<proteinExistence type="predicted"/>
<feature type="region of interest" description="Disordered" evidence="1">
    <location>
        <begin position="211"/>
        <end position="236"/>
    </location>
</feature>
<dbReference type="Proteomes" id="UP000606974">
    <property type="component" value="Unassembled WGS sequence"/>
</dbReference>
<feature type="region of interest" description="Disordered" evidence="1">
    <location>
        <begin position="274"/>
        <end position="293"/>
    </location>
</feature>
<name>A0A8H7AH11_9EURO</name>
<accession>A0A8H7AH11</accession>
<evidence type="ECO:0000256" key="1">
    <source>
        <dbReference type="SAM" id="MobiDB-lite"/>
    </source>
</evidence>
<gene>
    <name evidence="2" type="ORF">GJ744_008524</name>
</gene>
<feature type="compositionally biased region" description="Basic and acidic residues" evidence="1">
    <location>
        <begin position="124"/>
        <end position="133"/>
    </location>
</feature>
<dbReference type="EMBL" id="JAACFV010000047">
    <property type="protein sequence ID" value="KAF7508968.1"/>
    <property type="molecule type" value="Genomic_DNA"/>
</dbReference>
<protein>
    <submittedName>
        <fullName evidence="2">Uncharacterized protein</fullName>
    </submittedName>
</protein>
<evidence type="ECO:0000313" key="2">
    <source>
        <dbReference type="EMBL" id="KAF7508968.1"/>
    </source>
</evidence>
<keyword evidence="3" id="KW-1185">Reference proteome</keyword>
<sequence>MCYHTHYIFLACGHSVSTLHPIRPSPPCPNQDQPPAKEITAASAAPPQRPFSFDPSVIASPLSPLAEPFPVHAPWRLEGPFSTPESTSSIADDNEDDLDKNRILVTYPNIDSKITVTGPITVGRPEDRHEGRYHNTRTGKAQAAARPHTHCGEILTHPYRSYKIEGLCLHCRRRRDTLLASFEVNSIREAVNRESPLGSNNGRQQRRFEGLPPPMAGQNHAGLEGNDRLKSRPIPMPVPVRMLVPGQGRNVHFEPRIEGAEHQQQTPWRLALPPAEIPKTGAGLAGMRDGEWI</sequence>
<feature type="region of interest" description="Disordered" evidence="1">
    <location>
        <begin position="23"/>
        <end position="48"/>
    </location>
</feature>
<dbReference type="AlphaFoldDB" id="A0A8H7AH11"/>